<dbReference type="KEGG" id="msaa:QYS49_33480"/>
<proteinExistence type="predicted"/>
<dbReference type="EMBL" id="CP129971">
    <property type="protein sequence ID" value="WMN12405.1"/>
    <property type="molecule type" value="Genomic_DNA"/>
</dbReference>
<evidence type="ECO:0000313" key="2">
    <source>
        <dbReference type="Proteomes" id="UP001230496"/>
    </source>
</evidence>
<name>A0AA51REY5_9BACT</name>
<protein>
    <submittedName>
        <fullName evidence="1">Uncharacterized protein</fullName>
    </submittedName>
</protein>
<reference evidence="1 2" key="1">
    <citation type="submission" date="2023-08" db="EMBL/GenBank/DDBJ databases">
        <title>Comparative genomics and taxonomic characterization of three novel marine species of genus Marivirga.</title>
        <authorList>
            <person name="Muhammad N."/>
            <person name="Kim S.-G."/>
        </authorList>
    </citation>
    <scope>NUCLEOTIDE SEQUENCE [LARGE SCALE GENOMIC DNA]</scope>
    <source>
        <strain evidence="1 2">BDSF4-3</strain>
    </source>
</reference>
<dbReference type="AlphaFoldDB" id="A0AA51REY5"/>
<evidence type="ECO:0000313" key="1">
    <source>
        <dbReference type="EMBL" id="WMN12405.1"/>
    </source>
</evidence>
<accession>A0AA51REY5</accession>
<keyword evidence="2" id="KW-1185">Reference proteome</keyword>
<gene>
    <name evidence="1" type="ORF">QYS49_33480</name>
</gene>
<organism evidence="1 2">
    <name type="scientific">Marivirga salinarum</name>
    <dbReference type="NCBI Taxonomy" id="3059078"/>
    <lineage>
        <taxon>Bacteria</taxon>
        <taxon>Pseudomonadati</taxon>
        <taxon>Bacteroidota</taxon>
        <taxon>Cytophagia</taxon>
        <taxon>Cytophagales</taxon>
        <taxon>Marivirgaceae</taxon>
        <taxon>Marivirga</taxon>
    </lineage>
</organism>
<dbReference type="RefSeq" id="WP_308350450.1">
    <property type="nucleotide sequence ID" value="NZ_CP129971.1"/>
</dbReference>
<sequence length="141" mass="16582">MKTFVILFFSFITFQQSTSTIEGRWKLVSYDVIEMIRLSPGYVNGDDYTRSQIEKQFDLILSKGEYNFEKEQLVYTDLEGDNIKYRNAEYSINADTLFINEIDRDYKRKAFIRFINTDSLVLAPIIEGKVGNSNLIFNREQ</sequence>
<dbReference type="Proteomes" id="UP001230496">
    <property type="component" value="Chromosome"/>
</dbReference>